<keyword evidence="15" id="KW-0233">DNA recombination</keyword>
<evidence type="ECO:0000256" key="14">
    <source>
        <dbReference type="ARBA" id="ARBA00023125"/>
    </source>
</evidence>
<evidence type="ECO:0000256" key="6">
    <source>
        <dbReference type="ARBA" id="ARBA00022722"/>
    </source>
</evidence>
<dbReference type="GO" id="GO:0046872">
    <property type="term" value="F:metal ion binding"/>
    <property type="evidence" value="ECO:0007669"/>
    <property type="project" value="UniProtKB-KW"/>
</dbReference>
<dbReference type="PANTHER" id="PTHR42705">
    <property type="entry name" value="BIFUNCTIONAL NON-HOMOLOGOUS END JOINING PROTEIN LIGD"/>
    <property type="match status" value="1"/>
</dbReference>
<dbReference type="NCBIfam" id="TIGR02776">
    <property type="entry name" value="NHEJ_ligase_prk"/>
    <property type="match status" value="1"/>
</dbReference>
<evidence type="ECO:0000256" key="17">
    <source>
        <dbReference type="ARBA" id="ARBA00023211"/>
    </source>
</evidence>
<evidence type="ECO:0000313" key="24">
    <source>
        <dbReference type="Proteomes" id="UP000185003"/>
    </source>
</evidence>
<evidence type="ECO:0000256" key="10">
    <source>
        <dbReference type="ARBA" id="ARBA00022801"/>
    </source>
</evidence>
<gene>
    <name evidence="23" type="ORF">SAMN04488055_4401</name>
</gene>
<evidence type="ECO:0000256" key="21">
    <source>
        <dbReference type="SAM" id="MobiDB-lite"/>
    </source>
</evidence>
<evidence type="ECO:0000256" key="12">
    <source>
        <dbReference type="ARBA" id="ARBA00022840"/>
    </source>
</evidence>
<evidence type="ECO:0000256" key="8">
    <source>
        <dbReference type="ARBA" id="ARBA00022741"/>
    </source>
</evidence>
<organism evidence="23 24">
    <name type="scientific">Chitinophaga niabensis</name>
    <dbReference type="NCBI Taxonomy" id="536979"/>
    <lineage>
        <taxon>Bacteria</taxon>
        <taxon>Pseudomonadati</taxon>
        <taxon>Bacteroidota</taxon>
        <taxon>Chitinophagia</taxon>
        <taxon>Chitinophagales</taxon>
        <taxon>Chitinophagaceae</taxon>
        <taxon>Chitinophaga</taxon>
    </lineage>
</organism>
<dbReference type="Proteomes" id="UP000185003">
    <property type="component" value="Unassembled WGS sequence"/>
</dbReference>
<evidence type="ECO:0000256" key="20">
    <source>
        <dbReference type="ARBA" id="ARBA00034003"/>
    </source>
</evidence>
<keyword evidence="14" id="KW-0238">DNA-binding</keyword>
<keyword evidence="5" id="KW-0548">Nucleotidyltransferase</keyword>
<dbReference type="Gene3D" id="3.90.920.10">
    <property type="entry name" value="DNA primase, PRIM domain"/>
    <property type="match status" value="1"/>
</dbReference>
<dbReference type="Pfam" id="PF04679">
    <property type="entry name" value="DNA_ligase_A_C"/>
    <property type="match status" value="1"/>
</dbReference>
<evidence type="ECO:0000256" key="7">
    <source>
        <dbReference type="ARBA" id="ARBA00022723"/>
    </source>
</evidence>
<dbReference type="InterPro" id="IPR014143">
    <property type="entry name" value="NHEJ_ligase_prk"/>
</dbReference>
<dbReference type="RefSeq" id="WP_084185755.1">
    <property type="nucleotide sequence ID" value="NZ_FSRA01000002.1"/>
</dbReference>
<keyword evidence="6" id="KW-0540">Nuclease</keyword>
<dbReference type="InterPro" id="IPR052171">
    <property type="entry name" value="NHEJ_LigD"/>
</dbReference>
<sequence>MLATLVDEPFDRAGWIFETKWDGYRAIAAVQNGKAELYSRNQLSFNIVYAPITAAVEKIPHNVVLDGEVVMLGANNYTDFQALQNYKSTRKGKLTYEVFDLLHMDGHDLKALTLLERKTLLQELVKQLDDPVVKYSGHVAEKGTRLFEKAKEKGWEGIIAKNGESEYIEGDRTLNWLKVKILNRQEVIICGYTEPRGSRKKIGALILGVYEKNKLRYIGHCGGGFNDQGLSDMHALLQKYIQEGSPFAERIKTNTAVTWLKPVLVCEVKFAGWTEDGLLRQPVFVALREDKPAKSIKEEQPLDADTIKGKTMATKTLAKAAKGGNAAKQTSRSAKTSAKKESTAKRSSGTAKASTSTKATPENERTLLLNKRSVTLTNQQKIYWPQEKITKGQLIDYYISIADYLLPHLKDRPLSLHRFPNGITGMSFYQKDMDVKTIPSWLKTVSFLAESTGKEVDYLLCNDAATLLYMVNLGCIEVNPWLSRISKPEHPDNIVIDLDPEGIPFSAVVETAQCVHEILEKYGISSYCKTSGSRGLHIFIPTGAKYEYDTCRLFAEFIARETNAQLPGITSVIRTKSQRKKKVYVDFLQNSRGQTIAAPYSARPKPGATVSTPLDWKEVNEKLDMKDFHIGNTVSRLKKKGDLWANIYKSKNDLKAVLKNQAK</sequence>
<dbReference type="SUPFAM" id="SSF56091">
    <property type="entry name" value="DNA ligase/mRNA capping enzyme, catalytic domain"/>
    <property type="match status" value="1"/>
</dbReference>
<feature type="compositionally biased region" description="Low complexity" evidence="21">
    <location>
        <begin position="318"/>
        <end position="336"/>
    </location>
</feature>
<keyword evidence="16" id="KW-0234">DNA repair</keyword>
<dbReference type="GO" id="GO:0003910">
    <property type="term" value="F:DNA ligase (ATP) activity"/>
    <property type="evidence" value="ECO:0007669"/>
    <property type="project" value="UniProtKB-EC"/>
</dbReference>
<evidence type="ECO:0000256" key="5">
    <source>
        <dbReference type="ARBA" id="ARBA00022695"/>
    </source>
</evidence>
<evidence type="ECO:0000256" key="13">
    <source>
        <dbReference type="ARBA" id="ARBA00022932"/>
    </source>
</evidence>
<dbReference type="CDD" id="cd04865">
    <property type="entry name" value="LigD_Pol_like_2"/>
    <property type="match status" value="1"/>
</dbReference>
<evidence type="ECO:0000256" key="11">
    <source>
        <dbReference type="ARBA" id="ARBA00022839"/>
    </source>
</evidence>
<keyword evidence="13" id="KW-0239">DNA-directed DNA polymerase</keyword>
<reference evidence="23 24" key="1">
    <citation type="submission" date="2016-11" db="EMBL/GenBank/DDBJ databases">
        <authorList>
            <person name="Jaros S."/>
            <person name="Januszkiewicz K."/>
            <person name="Wedrychowicz H."/>
        </authorList>
    </citation>
    <scope>NUCLEOTIDE SEQUENCE [LARGE SCALE GENOMIC DNA]</scope>
    <source>
        <strain evidence="23 24">DSM 24787</strain>
    </source>
</reference>
<name>A0A1N6JTG5_9BACT</name>
<dbReference type="InterPro" id="IPR016059">
    <property type="entry name" value="DNA_ligase_ATP-dep_CS"/>
</dbReference>
<dbReference type="Pfam" id="PF21686">
    <property type="entry name" value="LigD_Prim-Pol"/>
    <property type="match status" value="1"/>
</dbReference>
<keyword evidence="8" id="KW-0547">Nucleotide-binding</keyword>
<dbReference type="AlphaFoldDB" id="A0A1N6JTG5"/>
<evidence type="ECO:0000256" key="19">
    <source>
        <dbReference type="ARBA" id="ARBA00029943"/>
    </source>
</evidence>
<dbReference type="GO" id="GO:0004527">
    <property type="term" value="F:exonuclease activity"/>
    <property type="evidence" value="ECO:0007669"/>
    <property type="project" value="UniProtKB-KW"/>
</dbReference>
<feature type="domain" description="ATP-dependent DNA ligase family profile" evidence="22">
    <location>
        <begin position="87"/>
        <end position="180"/>
    </location>
</feature>
<dbReference type="CDD" id="cd07971">
    <property type="entry name" value="OBF_DNA_ligase_LigD"/>
    <property type="match status" value="1"/>
</dbReference>
<dbReference type="GO" id="GO:0006281">
    <property type="term" value="P:DNA repair"/>
    <property type="evidence" value="ECO:0007669"/>
    <property type="project" value="UniProtKB-KW"/>
</dbReference>
<evidence type="ECO:0000259" key="22">
    <source>
        <dbReference type="PROSITE" id="PS50160"/>
    </source>
</evidence>
<dbReference type="InterPro" id="IPR012309">
    <property type="entry name" value="DNA_ligase_ATP-dep_C"/>
</dbReference>
<evidence type="ECO:0000256" key="4">
    <source>
        <dbReference type="ARBA" id="ARBA00022679"/>
    </source>
</evidence>
<dbReference type="InterPro" id="IPR014145">
    <property type="entry name" value="LigD_pol_dom"/>
</dbReference>
<keyword evidence="10" id="KW-0378">Hydrolase</keyword>
<dbReference type="Gene3D" id="2.40.50.140">
    <property type="entry name" value="Nucleic acid-binding proteins"/>
    <property type="match status" value="1"/>
</dbReference>
<keyword evidence="4" id="KW-0808">Transferase</keyword>
<evidence type="ECO:0000256" key="2">
    <source>
        <dbReference type="ARBA" id="ARBA00012727"/>
    </source>
</evidence>
<dbReference type="EMBL" id="FSRA01000002">
    <property type="protein sequence ID" value="SIO47638.1"/>
    <property type="molecule type" value="Genomic_DNA"/>
</dbReference>
<proteinExistence type="predicted"/>
<dbReference type="InterPro" id="IPR012310">
    <property type="entry name" value="DNA_ligase_ATP-dep_cent"/>
</dbReference>
<evidence type="ECO:0000256" key="3">
    <source>
        <dbReference type="ARBA" id="ARBA00022598"/>
    </source>
</evidence>
<keyword evidence="11" id="KW-0269">Exonuclease</keyword>
<evidence type="ECO:0000256" key="1">
    <source>
        <dbReference type="ARBA" id="ARBA00001936"/>
    </source>
</evidence>
<evidence type="ECO:0000256" key="18">
    <source>
        <dbReference type="ARBA" id="ARBA00023268"/>
    </source>
</evidence>
<dbReference type="Gene3D" id="3.30.1490.70">
    <property type="match status" value="1"/>
</dbReference>
<keyword evidence="3" id="KW-0436">Ligase</keyword>
<dbReference type="GO" id="GO:0003677">
    <property type="term" value="F:DNA binding"/>
    <property type="evidence" value="ECO:0007669"/>
    <property type="project" value="UniProtKB-KW"/>
</dbReference>
<evidence type="ECO:0000256" key="16">
    <source>
        <dbReference type="ARBA" id="ARBA00023204"/>
    </source>
</evidence>
<evidence type="ECO:0000313" key="23">
    <source>
        <dbReference type="EMBL" id="SIO47638.1"/>
    </source>
</evidence>
<dbReference type="PANTHER" id="PTHR42705:SF2">
    <property type="entry name" value="BIFUNCTIONAL NON-HOMOLOGOUS END JOINING PROTEIN LIGD"/>
    <property type="match status" value="1"/>
</dbReference>
<keyword evidence="18" id="KW-0511">Multifunctional enzyme</keyword>
<dbReference type="PROSITE" id="PS00333">
    <property type="entry name" value="DNA_LIGASE_A2"/>
    <property type="match status" value="1"/>
</dbReference>
<keyword evidence="7" id="KW-0479">Metal-binding</keyword>
<dbReference type="SUPFAM" id="SSF50249">
    <property type="entry name" value="Nucleic acid-binding proteins"/>
    <property type="match status" value="1"/>
</dbReference>
<dbReference type="PROSITE" id="PS50160">
    <property type="entry name" value="DNA_LIGASE_A3"/>
    <property type="match status" value="1"/>
</dbReference>
<accession>A0A1N6JTG5</accession>
<feature type="compositionally biased region" description="Low complexity" evidence="21">
    <location>
        <begin position="345"/>
        <end position="360"/>
    </location>
</feature>
<comment type="cofactor">
    <cofactor evidence="1">
        <name>Mn(2+)</name>
        <dbReference type="ChEBI" id="CHEBI:29035"/>
    </cofactor>
</comment>
<keyword evidence="12" id="KW-0067">ATP-binding</keyword>
<protein>
    <recommendedName>
        <fullName evidence="2">DNA ligase (ATP)</fullName>
        <ecNumber evidence="2">6.5.1.1</ecNumber>
    </recommendedName>
    <alternativeName>
        <fullName evidence="19">NHEJ DNA polymerase</fullName>
    </alternativeName>
</protein>
<dbReference type="InterPro" id="IPR014146">
    <property type="entry name" value="LigD_ligase_dom"/>
</dbReference>
<dbReference type="EC" id="6.5.1.1" evidence="2"/>
<keyword evidence="9" id="KW-0227">DNA damage</keyword>
<keyword evidence="24" id="KW-1185">Reference proteome</keyword>
<dbReference type="NCBIfam" id="TIGR02778">
    <property type="entry name" value="ligD_pol"/>
    <property type="match status" value="1"/>
</dbReference>
<dbReference type="InterPro" id="IPR012340">
    <property type="entry name" value="NA-bd_OB-fold"/>
</dbReference>
<dbReference type="Pfam" id="PF01068">
    <property type="entry name" value="DNA_ligase_A_M"/>
    <property type="match status" value="1"/>
</dbReference>
<evidence type="ECO:0000256" key="15">
    <source>
        <dbReference type="ARBA" id="ARBA00023172"/>
    </source>
</evidence>
<evidence type="ECO:0000256" key="9">
    <source>
        <dbReference type="ARBA" id="ARBA00022763"/>
    </source>
</evidence>
<dbReference type="GO" id="GO:0006310">
    <property type="term" value="P:DNA recombination"/>
    <property type="evidence" value="ECO:0007669"/>
    <property type="project" value="UniProtKB-KW"/>
</dbReference>
<dbReference type="GO" id="GO:0003887">
    <property type="term" value="F:DNA-directed DNA polymerase activity"/>
    <property type="evidence" value="ECO:0007669"/>
    <property type="project" value="UniProtKB-KW"/>
</dbReference>
<comment type="catalytic activity">
    <reaction evidence="20">
        <text>ATP + (deoxyribonucleotide)n-3'-hydroxyl + 5'-phospho-(deoxyribonucleotide)m = (deoxyribonucleotide)n+m + AMP + diphosphate.</text>
        <dbReference type="EC" id="6.5.1.1"/>
    </reaction>
</comment>
<dbReference type="NCBIfam" id="TIGR02779">
    <property type="entry name" value="NHEJ_ligase_lig"/>
    <property type="match status" value="1"/>
</dbReference>
<feature type="region of interest" description="Disordered" evidence="21">
    <location>
        <begin position="318"/>
        <end position="362"/>
    </location>
</feature>
<dbReference type="Gene3D" id="3.30.470.30">
    <property type="entry name" value="DNA ligase/mRNA capping enzyme"/>
    <property type="match status" value="1"/>
</dbReference>
<keyword evidence="17" id="KW-0464">Manganese</keyword>
<dbReference type="CDD" id="cd07906">
    <property type="entry name" value="Adenylation_DNA_ligase_LigD_LigC"/>
    <property type="match status" value="1"/>
</dbReference>
<dbReference type="OrthoDB" id="9802472at2"/>
<dbReference type="STRING" id="536979.SAMN04488055_4401"/>
<dbReference type="GO" id="GO:0005524">
    <property type="term" value="F:ATP binding"/>
    <property type="evidence" value="ECO:0007669"/>
    <property type="project" value="UniProtKB-KW"/>
</dbReference>